<sequence>MKPPDKNNNNKMKDLDLLGNESVVKTLENLFMSLEPNERINIIKKLTDMDPNMVWCPIYEKEECLKYLYYDVDSMEYEFDFGEYEGDIEEEIEYDEVIDFLTNGSVETIWDIFNLDRFDKYMWSDVGFHLSQGGTRGEFWEYTITELVDIVNNHPLYISIKRDKKLEKLGI</sequence>
<proteinExistence type="predicted"/>
<evidence type="ECO:0000313" key="1">
    <source>
        <dbReference type="EMBL" id="CAB5187255.1"/>
    </source>
</evidence>
<accession>A0A6J7WF93</accession>
<name>A0A6J7WF93_9CAUD</name>
<protein>
    <submittedName>
        <fullName evidence="1">Uncharacterized protein</fullName>
    </submittedName>
</protein>
<reference evidence="1" key="1">
    <citation type="submission" date="2020-05" db="EMBL/GenBank/DDBJ databases">
        <authorList>
            <person name="Chiriac C."/>
            <person name="Salcher M."/>
            <person name="Ghai R."/>
            <person name="Kavagutti S V."/>
        </authorList>
    </citation>
    <scope>NUCLEOTIDE SEQUENCE</scope>
</reference>
<gene>
    <name evidence="1" type="ORF">UFOVP163_23</name>
</gene>
<organism evidence="1">
    <name type="scientific">uncultured Caudovirales phage</name>
    <dbReference type="NCBI Taxonomy" id="2100421"/>
    <lineage>
        <taxon>Viruses</taxon>
        <taxon>Duplodnaviria</taxon>
        <taxon>Heunggongvirae</taxon>
        <taxon>Uroviricota</taxon>
        <taxon>Caudoviricetes</taxon>
        <taxon>Peduoviridae</taxon>
        <taxon>Maltschvirus</taxon>
        <taxon>Maltschvirus maltsch</taxon>
    </lineage>
</organism>
<dbReference type="EMBL" id="LR798208">
    <property type="protein sequence ID" value="CAB5187255.1"/>
    <property type="molecule type" value="Genomic_DNA"/>
</dbReference>